<evidence type="ECO:0000256" key="1">
    <source>
        <dbReference type="SAM" id="MobiDB-lite"/>
    </source>
</evidence>
<sequence>MEARQSRKSVPLHSGSQSPSFWGPKVADTGDRRSQSPETVTQGSHREKFPWFGFSSRDLVLQSPEQSILSFEFYFPKGCHPTAVFREDEISGDIMFHCILDGANKFMKLFRRRNSFATEVGSETNSETTRESSPPIMDESMSKTLYRYHDFDHGYGCTTTTPDLVDDDTITATVPELVYDYAAAADDDDDVEETLTVEKAPHTHEKSTRELKVR</sequence>
<feature type="region of interest" description="Disordered" evidence="1">
    <location>
        <begin position="1"/>
        <end position="44"/>
    </location>
</feature>
<gene>
    <name evidence="2" type="primary">Acey_s0219.g2465</name>
    <name evidence="2" type="ORF">Y032_0219g2465</name>
</gene>
<accession>A0A016SJK7</accession>
<reference evidence="3" key="1">
    <citation type="journal article" date="2015" name="Nat. Genet.">
        <title>The genome and transcriptome of the zoonotic hookworm Ancylostoma ceylanicum identify infection-specific gene families.</title>
        <authorList>
            <person name="Schwarz E.M."/>
            <person name="Hu Y."/>
            <person name="Antoshechkin I."/>
            <person name="Miller M.M."/>
            <person name="Sternberg P.W."/>
            <person name="Aroian R.V."/>
        </authorList>
    </citation>
    <scope>NUCLEOTIDE SEQUENCE</scope>
    <source>
        <strain evidence="3">HY135</strain>
    </source>
</reference>
<dbReference type="Proteomes" id="UP000024635">
    <property type="component" value="Unassembled WGS sequence"/>
</dbReference>
<keyword evidence="3" id="KW-1185">Reference proteome</keyword>
<dbReference type="EMBL" id="JARK01001555">
    <property type="protein sequence ID" value="EYB90494.1"/>
    <property type="molecule type" value="Genomic_DNA"/>
</dbReference>
<proteinExistence type="predicted"/>
<evidence type="ECO:0000313" key="2">
    <source>
        <dbReference type="EMBL" id="EYB90494.1"/>
    </source>
</evidence>
<comment type="caution">
    <text evidence="2">The sequence shown here is derived from an EMBL/GenBank/DDBJ whole genome shotgun (WGS) entry which is preliminary data.</text>
</comment>
<protein>
    <submittedName>
        <fullName evidence="2">Uncharacterized protein</fullName>
    </submittedName>
</protein>
<organism evidence="2 3">
    <name type="scientific">Ancylostoma ceylanicum</name>
    <dbReference type="NCBI Taxonomy" id="53326"/>
    <lineage>
        <taxon>Eukaryota</taxon>
        <taxon>Metazoa</taxon>
        <taxon>Ecdysozoa</taxon>
        <taxon>Nematoda</taxon>
        <taxon>Chromadorea</taxon>
        <taxon>Rhabditida</taxon>
        <taxon>Rhabditina</taxon>
        <taxon>Rhabditomorpha</taxon>
        <taxon>Strongyloidea</taxon>
        <taxon>Ancylostomatidae</taxon>
        <taxon>Ancylostomatinae</taxon>
        <taxon>Ancylostoma</taxon>
    </lineage>
</organism>
<name>A0A016SJK7_9BILA</name>
<dbReference type="AlphaFoldDB" id="A0A016SJK7"/>
<evidence type="ECO:0000313" key="3">
    <source>
        <dbReference type="Proteomes" id="UP000024635"/>
    </source>
</evidence>